<sequence>MKKLLFIIIFLFSFGYSFSQNTIQKWNDYRNRYEYYDNYGNMVAYKIYNSYKNQWETYNTSQNSYITPQSTFNVELAERSLKYVTRTIRYQYK</sequence>
<proteinExistence type="predicted"/>
<dbReference type="EMBL" id="PCMW01000028">
    <property type="protein sequence ID" value="PDS25493.1"/>
    <property type="molecule type" value="Genomic_DNA"/>
</dbReference>
<dbReference type="Proteomes" id="UP000220828">
    <property type="component" value="Unassembled WGS sequence"/>
</dbReference>
<feature type="signal peptide" evidence="1">
    <location>
        <begin position="1"/>
        <end position="19"/>
    </location>
</feature>
<evidence type="ECO:0000313" key="2">
    <source>
        <dbReference type="EMBL" id="PDS25493.1"/>
    </source>
</evidence>
<accession>A0A2H3KD46</accession>
<gene>
    <name evidence="2" type="ORF">B0A77_04870</name>
</gene>
<keyword evidence="1" id="KW-0732">Signal</keyword>
<comment type="caution">
    <text evidence="2">The sequence shown here is derived from an EMBL/GenBank/DDBJ whole genome shotgun (WGS) entry which is preliminary data.</text>
</comment>
<protein>
    <recommendedName>
        <fullName evidence="4">GLPGLI family protein</fullName>
    </recommendedName>
</protein>
<evidence type="ECO:0000313" key="3">
    <source>
        <dbReference type="Proteomes" id="UP000220828"/>
    </source>
</evidence>
<evidence type="ECO:0000256" key="1">
    <source>
        <dbReference type="SAM" id="SignalP"/>
    </source>
</evidence>
<dbReference type="AlphaFoldDB" id="A0A2H3KD46"/>
<evidence type="ECO:0008006" key="4">
    <source>
        <dbReference type="Google" id="ProtNLM"/>
    </source>
</evidence>
<name>A0A2H3KD46_9FLAO</name>
<feature type="chain" id="PRO_5013648750" description="GLPGLI family protein" evidence="1">
    <location>
        <begin position="20"/>
        <end position="93"/>
    </location>
</feature>
<reference evidence="2 3" key="1">
    <citation type="submission" date="2017-09" db="EMBL/GenBank/DDBJ databases">
        <title>Whole genomes of Flavobacteriaceae.</title>
        <authorList>
            <person name="Stine C."/>
            <person name="Li C."/>
            <person name="Tadesse D."/>
        </authorList>
    </citation>
    <scope>NUCLEOTIDE SEQUENCE [LARGE SCALE GENOMIC DNA]</scope>
    <source>
        <strain evidence="2 3">ATCC 35036</strain>
    </source>
</reference>
<organism evidence="2 3">
    <name type="scientific">Flavobacterium branchiophilum</name>
    <dbReference type="NCBI Taxonomy" id="55197"/>
    <lineage>
        <taxon>Bacteria</taxon>
        <taxon>Pseudomonadati</taxon>
        <taxon>Bacteroidota</taxon>
        <taxon>Flavobacteriia</taxon>
        <taxon>Flavobacteriales</taxon>
        <taxon>Flavobacteriaceae</taxon>
        <taxon>Flavobacterium</taxon>
    </lineage>
</organism>